<feature type="chain" id="PRO_5046627209" evidence="3">
    <location>
        <begin position="24"/>
        <end position="258"/>
    </location>
</feature>
<comment type="caution">
    <text evidence="4">The sequence shown here is derived from an EMBL/GenBank/DDBJ whole genome shotgun (WGS) entry which is preliminary data.</text>
</comment>
<name>A0ABT7SM94_9GAMM</name>
<feature type="signal peptide" evidence="3">
    <location>
        <begin position="1"/>
        <end position="23"/>
    </location>
</feature>
<dbReference type="Proteomes" id="UP001241056">
    <property type="component" value="Unassembled WGS sequence"/>
</dbReference>
<keyword evidence="5" id="KW-1185">Reference proteome</keyword>
<accession>A0ABT7SM94</accession>
<evidence type="ECO:0000256" key="2">
    <source>
        <dbReference type="ARBA" id="ARBA00022729"/>
    </source>
</evidence>
<protein>
    <submittedName>
        <fullName evidence="4">VacJ family lipoprotein</fullName>
    </submittedName>
</protein>
<evidence type="ECO:0000313" key="5">
    <source>
        <dbReference type="Proteomes" id="UP001241056"/>
    </source>
</evidence>
<sequence length="258" mass="29492">MTKPVLIAFILSVSASLSPPLWAETLEDAGFKTPLKQLEFTPALEQYQFERSNFAALQVHDPLELVNRHLYHFNYKFDQYVFLPSVRAYRYVTPKPVRTGVSNFFSNLGQVPTSANSLLQGKFKRAMHSTARLLFNTILGVGGLWDPASKMGLVKVKEDFGQTLGVYGLPEGPYLVLPFLGPSNLRDTTGLVTDFFGDREVNLINYAEISRRNPELYGLQIIDMRYTTELRYGQLNSPFEYEKIRYIYTKARQLQINE</sequence>
<dbReference type="PANTHER" id="PTHR30035">
    <property type="entry name" value="LIPOPROTEIN VACJ-RELATED"/>
    <property type="match status" value="1"/>
</dbReference>
<dbReference type="RefSeq" id="WP_289409786.1">
    <property type="nucleotide sequence ID" value="NZ_JAUCDY010000002.1"/>
</dbReference>
<keyword evidence="4" id="KW-0449">Lipoprotein</keyword>
<organism evidence="4 5">
    <name type="scientific">Thiopseudomonas acetoxidans</name>
    <dbReference type="NCBI Taxonomy" id="3041622"/>
    <lineage>
        <taxon>Bacteria</taxon>
        <taxon>Pseudomonadati</taxon>
        <taxon>Pseudomonadota</taxon>
        <taxon>Gammaproteobacteria</taxon>
        <taxon>Pseudomonadales</taxon>
        <taxon>Pseudomonadaceae</taxon>
        <taxon>Thiopseudomonas</taxon>
    </lineage>
</organism>
<proteinExistence type="inferred from homology"/>
<evidence type="ECO:0000313" key="4">
    <source>
        <dbReference type="EMBL" id="MDM7857134.1"/>
    </source>
</evidence>
<evidence type="ECO:0000256" key="3">
    <source>
        <dbReference type="SAM" id="SignalP"/>
    </source>
</evidence>
<keyword evidence="2 3" id="KW-0732">Signal</keyword>
<dbReference type="Pfam" id="PF04333">
    <property type="entry name" value="MlaA"/>
    <property type="match status" value="1"/>
</dbReference>
<gene>
    <name evidence="4" type="ORF">QEZ41_02415</name>
</gene>
<dbReference type="InterPro" id="IPR007428">
    <property type="entry name" value="MlaA"/>
</dbReference>
<evidence type="ECO:0000256" key="1">
    <source>
        <dbReference type="ARBA" id="ARBA00010634"/>
    </source>
</evidence>
<dbReference type="PANTHER" id="PTHR30035:SF3">
    <property type="entry name" value="INTERMEMBRANE PHOSPHOLIPID TRANSPORT SYSTEM LIPOPROTEIN MLAA"/>
    <property type="match status" value="1"/>
</dbReference>
<dbReference type="PRINTS" id="PR01805">
    <property type="entry name" value="VACJLIPOPROT"/>
</dbReference>
<reference evidence="4 5" key="1">
    <citation type="submission" date="2023-06" db="EMBL/GenBank/DDBJ databases">
        <title>Thiopseudomonas sp. CY1220 draft genome sequence.</title>
        <authorList>
            <person name="Zhao G."/>
            <person name="An M."/>
        </authorList>
    </citation>
    <scope>NUCLEOTIDE SEQUENCE [LARGE SCALE GENOMIC DNA]</scope>
    <source>
        <strain evidence="4 5">CY1220</strain>
    </source>
</reference>
<comment type="similarity">
    <text evidence="1">Belongs to the MlaA family.</text>
</comment>
<dbReference type="EMBL" id="JAUCDY010000002">
    <property type="protein sequence ID" value="MDM7857134.1"/>
    <property type="molecule type" value="Genomic_DNA"/>
</dbReference>